<dbReference type="KEGG" id="abac:LuPra_01894"/>
<dbReference type="InterPro" id="IPR015943">
    <property type="entry name" value="WD40/YVTN_repeat-like_dom_sf"/>
</dbReference>
<dbReference type="Gene3D" id="2.130.10.10">
    <property type="entry name" value="YVTN repeat-like/Quinoprotein amine dehydrogenase"/>
    <property type="match status" value="4"/>
</dbReference>
<gene>
    <name evidence="1" type="ORF">LuPra_01894</name>
</gene>
<proteinExistence type="predicted"/>
<evidence type="ECO:0000313" key="2">
    <source>
        <dbReference type="Proteomes" id="UP000076079"/>
    </source>
</evidence>
<evidence type="ECO:0000313" key="1">
    <source>
        <dbReference type="EMBL" id="AMY08690.1"/>
    </source>
</evidence>
<dbReference type="SUPFAM" id="SSF50969">
    <property type="entry name" value="YVTN repeat-like/Quinoprotein amine dehydrogenase"/>
    <property type="match status" value="3"/>
</dbReference>
<accession>A0A143PKB6</accession>
<protein>
    <submittedName>
        <fullName evidence="1">PQQ-dependent catabolism-associated beta-propeller protein</fullName>
    </submittedName>
</protein>
<dbReference type="InterPro" id="IPR011044">
    <property type="entry name" value="Quino_amine_DH_bsu"/>
</dbReference>
<dbReference type="InterPro" id="IPR051200">
    <property type="entry name" value="Host-pathogen_enzymatic-act"/>
</dbReference>
<dbReference type="EMBL" id="CP015136">
    <property type="protein sequence ID" value="AMY08690.1"/>
    <property type="molecule type" value="Genomic_DNA"/>
</dbReference>
<dbReference type="PANTHER" id="PTHR47197:SF3">
    <property type="entry name" value="DIHYDRO-HEME D1 DEHYDROGENASE"/>
    <property type="match status" value="1"/>
</dbReference>
<dbReference type="PANTHER" id="PTHR47197">
    <property type="entry name" value="PROTEIN NIRF"/>
    <property type="match status" value="1"/>
</dbReference>
<keyword evidence="2" id="KW-1185">Reference proteome</keyword>
<dbReference type="RefSeq" id="WP_157898940.1">
    <property type="nucleotide sequence ID" value="NZ_CP015136.1"/>
</dbReference>
<dbReference type="AlphaFoldDB" id="A0A143PKB6"/>
<name>A0A143PKB6_LUTPR</name>
<dbReference type="Proteomes" id="UP000076079">
    <property type="component" value="Chromosome"/>
</dbReference>
<reference evidence="1 2" key="1">
    <citation type="journal article" date="2016" name="Genome Announc.">
        <title>First Complete Genome Sequence of a Subdivision 6 Acidobacterium Strain.</title>
        <authorList>
            <person name="Huang S."/>
            <person name="Vieira S."/>
            <person name="Bunk B."/>
            <person name="Riedel T."/>
            <person name="Sproer C."/>
            <person name="Overmann J."/>
        </authorList>
    </citation>
    <scope>NUCLEOTIDE SEQUENCE [LARGE SCALE GENOMIC DNA]</scope>
    <source>
        <strain evidence="2">DSM 100886 HEG_-6_39</strain>
    </source>
</reference>
<sequence length="578" mass="60563">MIRGRTAFVVAGILVGSMVSRPAAQNPPSRVLVLDQQARTVTALSLPGGSVAQTATLQGTPTALLMSADGQRVLVLDRGEGRDAGDDGFQAKTRSAVTILDGATLAVKGRVELAWGLEPLSMLSAAGDRLSVVGQGYRGKPAESQPREFVTVDLAGAKVLSRIELPRPATAFLAAPDGRTGVVLSASEKRKGVLSPAELRFLDLTTGSVAATVPLEGDPGNPVLSPDAQFLYLLDRGKPSDNPDKNVNGRLHVVSMSTRAVQGGSDAGSKPRGLVLDERGQRLLMLSDGVPAKGPANRDRAGELRVITGGTVSAPIPVGTGPESLETSADGKTLYVHGSYSFSKLTLPDLKPAGSPYTFKTFGEEMRVSPDGSRLYQLWTEYFKTYDLATGTRLLEVRTGKMSTKMFQALDVGLKNETARLNAETQARRNGQSSYVYAEASLAEPRGTMVVRPDGKVVYTLNSQTTDVTLIDGVTGAVIQKVDVAAFRVLCMPGASTALLAAPGGVSALDFATHQKSDVLSAAAGRFDRAELSPDGRTALISGPGGVMIVDATSGRPVGTFKPFGVVADIAMDWGTAR</sequence>
<reference evidence="2" key="2">
    <citation type="submission" date="2016-04" db="EMBL/GenBank/DDBJ databases">
        <title>First Complete Genome Sequence of a Subdivision 6 Acidobacterium.</title>
        <authorList>
            <person name="Huang S."/>
            <person name="Vieira S."/>
            <person name="Bunk B."/>
            <person name="Riedel T."/>
            <person name="Sproeer C."/>
            <person name="Overmann J."/>
        </authorList>
    </citation>
    <scope>NUCLEOTIDE SEQUENCE [LARGE SCALE GENOMIC DNA]</scope>
    <source>
        <strain evidence="2">DSM 100886 HEG_-6_39</strain>
    </source>
</reference>
<dbReference type="STRING" id="1855912.LuPra_01894"/>
<organism evidence="1 2">
    <name type="scientific">Luteitalea pratensis</name>
    <dbReference type="NCBI Taxonomy" id="1855912"/>
    <lineage>
        <taxon>Bacteria</taxon>
        <taxon>Pseudomonadati</taxon>
        <taxon>Acidobacteriota</taxon>
        <taxon>Vicinamibacteria</taxon>
        <taxon>Vicinamibacterales</taxon>
        <taxon>Vicinamibacteraceae</taxon>
        <taxon>Luteitalea</taxon>
    </lineage>
</organism>
<dbReference type="OrthoDB" id="195736at2"/>